<evidence type="ECO:0000256" key="5">
    <source>
        <dbReference type="ARBA" id="ARBA00022989"/>
    </source>
</evidence>
<dbReference type="SUPFAM" id="SSF161098">
    <property type="entry name" value="MetI-like"/>
    <property type="match status" value="1"/>
</dbReference>
<dbReference type="Pfam" id="PF00528">
    <property type="entry name" value="BPD_transp_1"/>
    <property type="match status" value="1"/>
</dbReference>
<feature type="transmembrane region" description="Helical" evidence="7">
    <location>
        <begin position="70"/>
        <end position="89"/>
    </location>
</feature>
<sequence length="282" mass="31639">MVYMALVYVLAVVAFVATLYPFLYVIAVSFSDSKAVYGGEVYLFPKDVTLAGYEQVLNQPDLWLKYGNTILYTAAGTLFNIVATTLAAYPLSRTRFCARRFLNFFITFTMYFSGGMIPTYLLVTNLGLYNSRWVMIIPSLLSTYNVMVCRSAFSGIPEEVIESAEIDGSNDFQTFFRIAVRLITPTLAVLTLYYAVAHWNDFFTALLYISDESLMPMQVLLRRVLIQSSSELIGNMVTDDKAAASIQIRYVTIVVATLPILVIYPLLQRYFVKGVMLGAVKG</sequence>
<comment type="similarity">
    <text evidence="7">Belongs to the binding-protein-dependent transport system permease family.</text>
</comment>
<gene>
    <name evidence="9" type="ORF">IAA64_07330</name>
</gene>
<proteinExistence type="inferred from homology"/>
<feature type="domain" description="ABC transmembrane type-1" evidence="8">
    <location>
        <begin position="66"/>
        <end position="259"/>
    </location>
</feature>
<comment type="subcellular location">
    <subcellularLocation>
        <location evidence="1 7">Cell membrane</location>
        <topology evidence="1 7">Multi-pass membrane protein</topology>
    </subcellularLocation>
</comment>
<evidence type="ECO:0000313" key="10">
    <source>
        <dbReference type="Proteomes" id="UP000886884"/>
    </source>
</evidence>
<dbReference type="PROSITE" id="PS50928">
    <property type="entry name" value="ABC_TM1"/>
    <property type="match status" value="1"/>
</dbReference>
<dbReference type="EMBL" id="DVOT01000133">
    <property type="protein sequence ID" value="HIV27762.1"/>
    <property type="molecule type" value="Genomic_DNA"/>
</dbReference>
<organism evidence="9 10">
    <name type="scientific">Candidatus Ornithocaccomicrobium faecavium</name>
    <dbReference type="NCBI Taxonomy" id="2840890"/>
    <lineage>
        <taxon>Bacteria</taxon>
        <taxon>Bacillati</taxon>
        <taxon>Bacillota</taxon>
        <taxon>Clostridia</taxon>
        <taxon>Candidatus Ornithocaccomicrobium</taxon>
    </lineage>
</organism>
<name>A0A9D1TDF3_9FIRM</name>
<dbReference type="GO" id="GO:0005886">
    <property type="term" value="C:plasma membrane"/>
    <property type="evidence" value="ECO:0007669"/>
    <property type="project" value="UniProtKB-SubCell"/>
</dbReference>
<protein>
    <submittedName>
        <fullName evidence="9">Carbohydrate ABC transporter permease</fullName>
    </submittedName>
</protein>
<dbReference type="CDD" id="cd06261">
    <property type="entry name" value="TM_PBP2"/>
    <property type="match status" value="1"/>
</dbReference>
<evidence type="ECO:0000256" key="7">
    <source>
        <dbReference type="RuleBase" id="RU363032"/>
    </source>
</evidence>
<keyword evidence="3" id="KW-1003">Cell membrane</keyword>
<evidence type="ECO:0000259" key="8">
    <source>
        <dbReference type="PROSITE" id="PS50928"/>
    </source>
</evidence>
<feature type="transmembrane region" description="Helical" evidence="7">
    <location>
        <begin position="248"/>
        <end position="267"/>
    </location>
</feature>
<evidence type="ECO:0000313" key="9">
    <source>
        <dbReference type="EMBL" id="HIV27762.1"/>
    </source>
</evidence>
<evidence type="ECO:0000256" key="4">
    <source>
        <dbReference type="ARBA" id="ARBA00022692"/>
    </source>
</evidence>
<keyword evidence="2 7" id="KW-0813">Transport</keyword>
<feature type="transmembrane region" description="Helical" evidence="7">
    <location>
        <begin position="174"/>
        <end position="196"/>
    </location>
</feature>
<keyword evidence="6 7" id="KW-0472">Membrane</keyword>
<evidence type="ECO:0000256" key="6">
    <source>
        <dbReference type="ARBA" id="ARBA00023136"/>
    </source>
</evidence>
<dbReference type="InterPro" id="IPR000515">
    <property type="entry name" value="MetI-like"/>
</dbReference>
<reference evidence="9" key="1">
    <citation type="submission" date="2020-10" db="EMBL/GenBank/DDBJ databases">
        <authorList>
            <person name="Gilroy R."/>
        </authorList>
    </citation>
    <scope>NUCLEOTIDE SEQUENCE</scope>
    <source>
        <strain evidence="9">CHK183-6373</strain>
    </source>
</reference>
<dbReference type="Proteomes" id="UP000886884">
    <property type="component" value="Unassembled WGS sequence"/>
</dbReference>
<dbReference type="InterPro" id="IPR035906">
    <property type="entry name" value="MetI-like_sf"/>
</dbReference>
<dbReference type="PANTHER" id="PTHR43744">
    <property type="entry name" value="ABC TRANSPORTER PERMEASE PROTEIN MG189-RELATED-RELATED"/>
    <property type="match status" value="1"/>
</dbReference>
<evidence type="ECO:0000256" key="2">
    <source>
        <dbReference type="ARBA" id="ARBA00022448"/>
    </source>
</evidence>
<keyword evidence="4 7" id="KW-0812">Transmembrane</keyword>
<reference evidence="9" key="2">
    <citation type="journal article" date="2021" name="PeerJ">
        <title>Extensive microbial diversity within the chicken gut microbiome revealed by metagenomics and culture.</title>
        <authorList>
            <person name="Gilroy R."/>
            <person name="Ravi A."/>
            <person name="Getino M."/>
            <person name="Pursley I."/>
            <person name="Horton D.L."/>
            <person name="Alikhan N.F."/>
            <person name="Baker D."/>
            <person name="Gharbi K."/>
            <person name="Hall N."/>
            <person name="Watson M."/>
            <person name="Adriaenssens E.M."/>
            <person name="Foster-Nyarko E."/>
            <person name="Jarju S."/>
            <person name="Secka A."/>
            <person name="Antonio M."/>
            <person name="Oren A."/>
            <person name="Chaudhuri R.R."/>
            <person name="La Ragione R."/>
            <person name="Hildebrand F."/>
            <person name="Pallen M.J."/>
        </authorList>
    </citation>
    <scope>NUCLEOTIDE SEQUENCE</scope>
    <source>
        <strain evidence="9">CHK183-6373</strain>
    </source>
</reference>
<dbReference type="PANTHER" id="PTHR43744:SF9">
    <property type="entry name" value="POLYGALACTURONAN_RHAMNOGALACTURONAN TRANSPORT SYSTEM PERMEASE PROTEIN YTCP"/>
    <property type="match status" value="1"/>
</dbReference>
<dbReference type="GO" id="GO:0055085">
    <property type="term" value="P:transmembrane transport"/>
    <property type="evidence" value="ECO:0007669"/>
    <property type="project" value="InterPro"/>
</dbReference>
<feature type="transmembrane region" description="Helical" evidence="7">
    <location>
        <begin position="101"/>
        <end position="121"/>
    </location>
</feature>
<feature type="transmembrane region" description="Helical" evidence="7">
    <location>
        <begin position="7"/>
        <end position="27"/>
    </location>
</feature>
<evidence type="ECO:0000256" key="3">
    <source>
        <dbReference type="ARBA" id="ARBA00022475"/>
    </source>
</evidence>
<dbReference type="Gene3D" id="1.10.3720.10">
    <property type="entry name" value="MetI-like"/>
    <property type="match status" value="1"/>
</dbReference>
<accession>A0A9D1TDF3</accession>
<comment type="caution">
    <text evidence="9">The sequence shown here is derived from an EMBL/GenBank/DDBJ whole genome shotgun (WGS) entry which is preliminary data.</text>
</comment>
<keyword evidence="5 7" id="KW-1133">Transmembrane helix</keyword>
<dbReference type="AlphaFoldDB" id="A0A9D1TDF3"/>
<evidence type="ECO:0000256" key="1">
    <source>
        <dbReference type="ARBA" id="ARBA00004651"/>
    </source>
</evidence>